<reference evidence="2 3" key="1">
    <citation type="journal article" date="2015" name="Nature">
        <title>rRNA introns, odd ribosomes, and small enigmatic genomes across a large radiation of phyla.</title>
        <authorList>
            <person name="Brown C.T."/>
            <person name="Hug L.A."/>
            <person name="Thomas B.C."/>
            <person name="Sharon I."/>
            <person name="Castelle C.J."/>
            <person name="Singh A."/>
            <person name="Wilkins M.J."/>
            <person name="Williams K.H."/>
            <person name="Banfield J.F."/>
        </authorList>
    </citation>
    <scope>NUCLEOTIDE SEQUENCE [LARGE SCALE GENOMIC DNA]</scope>
</reference>
<proteinExistence type="predicted"/>
<evidence type="ECO:0008006" key="4">
    <source>
        <dbReference type="Google" id="ProtNLM"/>
    </source>
</evidence>
<dbReference type="EMBL" id="LBQB01000007">
    <property type="protein sequence ID" value="KKP69378.1"/>
    <property type="molecule type" value="Genomic_DNA"/>
</dbReference>
<dbReference type="Pfam" id="PF03891">
    <property type="entry name" value="DUF333"/>
    <property type="match status" value="1"/>
</dbReference>
<dbReference type="PANTHER" id="PTHR38008">
    <property type="entry name" value="HEMOLYSIN-RELATED"/>
    <property type="match status" value="1"/>
</dbReference>
<gene>
    <name evidence="2" type="ORF">UR67_C0007G0083</name>
</gene>
<feature type="transmembrane region" description="Helical" evidence="1">
    <location>
        <begin position="6"/>
        <end position="24"/>
    </location>
</feature>
<protein>
    <recommendedName>
        <fullName evidence="4">Hemolysin</fullName>
    </recommendedName>
</protein>
<sequence length="122" mass="13576">MKKSHYLIVAIGIVIVLFGILLFLRRDEDTWTCENGQWVKHGNPFAPKPTIECAITETQNNETTESSNSAGRANPASVYCIENGGILNIREDEEGQTGYCTLADGTICEEWAYYRKECPAGK</sequence>
<evidence type="ECO:0000313" key="2">
    <source>
        <dbReference type="EMBL" id="KKP69378.1"/>
    </source>
</evidence>
<organism evidence="2 3">
    <name type="scientific">candidate division CPR3 bacterium GW2011_GWF2_35_18</name>
    <dbReference type="NCBI Taxonomy" id="1618350"/>
    <lineage>
        <taxon>Bacteria</taxon>
        <taxon>Bacteria division CPR3</taxon>
    </lineage>
</organism>
<dbReference type="PANTHER" id="PTHR38008:SF2">
    <property type="entry name" value="HEMOLYSIN"/>
    <property type="match status" value="1"/>
</dbReference>
<comment type="caution">
    <text evidence="2">The sequence shown here is derived from an EMBL/GenBank/DDBJ whole genome shotgun (WGS) entry which is preliminary data.</text>
</comment>
<dbReference type="InterPro" id="IPR005590">
    <property type="entry name" value="DUF333"/>
</dbReference>
<dbReference type="Proteomes" id="UP000034581">
    <property type="component" value="Unassembled WGS sequence"/>
</dbReference>
<keyword evidence="1" id="KW-0472">Membrane</keyword>
<evidence type="ECO:0000256" key="1">
    <source>
        <dbReference type="SAM" id="Phobius"/>
    </source>
</evidence>
<accession>A0A0G0BIW9</accession>
<keyword evidence="1" id="KW-0812">Transmembrane</keyword>
<dbReference type="AlphaFoldDB" id="A0A0G0BIW9"/>
<keyword evidence="1" id="KW-1133">Transmembrane helix</keyword>
<dbReference type="STRING" id="1618350.UR67_C0007G0083"/>
<evidence type="ECO:0000313" key="3">
    <source>
        <dbReference type="Proteomes" id="UP000034581"/>
    </source>
</evidence>
<name>A0A0G0BIW9_UNCC3</name>